<gene>
    <name evidence="8" type="ORF">DF182_24920</name>
</gene>
<evidence type="ECO:0000259" key="6">
    <source>
        <dbReference type="Pfam" id="PF00732"/>
    </source>
</evidence>
<evidence type="ECO:0000256" key="4">
    <source>
        <dbReference type="ARBA" id="ARBA00022827"/>
    </source>
</evidence>
<keyword evidence="3" id="KW-0285">Flavoprotein</keyword>
<organism evidence="8 9">
    <name type="scientific">Chitinophaga flava</name>
    <dbReference type="NCBI Taxonomy" id="2259036"/>
    <lineage>
        <taxon>Bacteria</taxon>
        <taxon>Pseudomonadati</taxon>
        <taxon>Bacteroidota</taxon>
        <taxon>Chitinophagia</taxon>
        <taxon>Chitinophagales</taxon>
        <taxon>Chitinophagaceae</taxon>
        <taxon>Chitinophaga</taxon>
    </lineage>
</organism>
<evidence type="ECO:0000256" key="1">
    <source>
        <dbReference type="ARBA" id="ARBA00001974"/>
    </source>
</evidence>
<dbReference type="RefSeq" id="WP_113618486.1">
    <property type="nucleotide sequence ID" value="NZ_QFFJ01000002.1"/>
</dbReference>
<evidence type="ECO:0000313" key="9">
    <source>
        <dbReference type="Proteomes" id="UP000253410"/>
    </source>
</evidence>
<comment type="caution">
    <text evidence="8">The sequence shown here is derived from an EMBL/GenBank/DDBJ whole genome shotgun (WGS) entry which is preliminary data.</text>
</comment>
<protein>
    <submittedName>
        <fullName evidence="8">GMC family oxidoreductase</fullName>
    </submittedName>
</protein>
<dbReference type="GO" id="GO:0016614">
    <property type="term" value="F:oxidoreductase activity, acting on CH-OH group of donors"/>
    <property type="evidence" value="ECO:0007669"/>
    <property type="project" value="InterPro"/>
</dbReference>
<dbReference type="InterPro" id="IPR051473">
    <property type="entry name" value="P2Ox-like"/>
</dbReference>
<evidence type="ECO:0000256" key="5">
    <source>
        <dbReference type="ARBA" id="ARBA00023002"/>
    </source>
</evidence>
<reference evidence="8 9" key="1">
    <citation type="submission" date="2018-05" db="EMBL/GenBank/DDBJ databases">
        <title>Chitinophaga sp. K3CV102501T nov., isolated from isolated from a monsoon evergreen broad-leaved forest soil.</title>
        <authorList>
            <person name="Lv Y."/>
        </authorList>
    </citation>
    <scope>NUCLEOTIDE SEQUENCE [LARGE SCALE GENOMIC DNA]</scope>
    <source>
        <strain evidence="8 9">GDMCC 1.1325</strain>
    </source>
</reference>
<dbReference type="AlphaFoldDB" id="A0A365XTR7"/>
<dbReference type="InterPro" id="IPR000172">
    <property type="entry name" value="GMC_OxRdtase_N"/>
</dbReference>
<dbReference type="Pfam" id="PF00732">
    <property type="entry name" value="GMC_oxred_N"/>
    <property type="match status" value="1"/>
</dbReference>
<dbReference type="SUPFAM" id="SSF51905">
    <property type="entry name" value="FAD/NAD(P)-binding domain"/>
    <property type="match status" value="1"/>
</dbReference>
<comment type="cofactor">
    <cofactor evidence="1">
        <name>FAD</name>
        <dbReference type="ChEBI" id="CHEBI:57692"/>
    </cofactor>
</comment>
<evidence type="ECO:0000256" key="2">
    <source>
        <dbReference type="ARBA" id="ARBA00010790"/>
    </source>
</evidence>
<keyword evidence="4" id="KW-0274">FAD</keyword>
<name>A0A365XTR7_9BACT</name>
<dbReference type="Pfam" id="PF05199">
    <property type="entry name" value="GMC_oxred_C"/>
    <property type="match status" value="1"/>
</dbReference>
<keyword evidence="9" id="KW-1185">Reference proteome</keyword>
<sequence>MQTEIVVIGSGVAATALITKILAERPNTSITVLEAGGKIKLRDWALFQNYLITNKLPFDNQNIYDSCHDLSYPDRDKPGENKFEGDTEIPMVGARAFLYGGSTVHWGGWSFRLKPEDFQLRTSLKNKGIAPGDVIDWPFGYEEMEPYYHEAEHFIGVSGDSEDTTTPRSGKYPFPAFPFTLEDGLFIDAFKKFTEPVSYSHLPIARYGDTHANNSHGPCHTTGLCKYCPFGARFAAANNLDDLVQSARYPHLQILTNAIADEILMDSKTHATGVKYLNQKNGAWETIHANIIINAAGAIEGAKLLQRSALDRWKNGIGNDYDLVGRFLITHPYFFYKAVLPANPQMLQPEMGFPTLVSRYYDSPAEQHKGKFILVNPPSSPKVNLARSMSNGKTRDEIIKSIQTNTTVQLQGLIEVFSDRRNRVVNSEKKNRFGMRETKIDFYKSGDFDNRMKEVEAITKTIFGHMNAVDPGIENAISWRADHAACTTRMSNSPEEGVVNPDLKVHGTSNIYMCSNAVFSSLGAVNPTLTLTALSLRLGSHLLNQLKA</sequence>
<dbReference type="PANTHER" id="PTHR42784">
    <property type="entry name" value="PYRANOSE 2-OXIDASE"/>
    <property type="match status" value="1"/>
</dbReference>
<feature type="domain" description="Glucose-methanol-choline oxidoreductase C-terminal" evidence="7">
    <location>
        <begin position="477"/>
        <end position="534"/>
    </location>
</feature>
<dbReference type="GO" id="GO:0050660">
    <property type="term" value="F:flavin adenine dinucleotide binding"/>
    <property type="evidence" value="ECO:0007669"/>
    <property type="project" value="InterPro"/>
</dbReference>
<proteinExistence type="inferred from homology"/>
<evidence type="ECO:0000256" key="3">
    <source>
        <dbReference type="ARBA" id="ARBA00022630"/>
    </source>
</evidence>
<feature type="domain" description="Glucose-methanol-choline oxidoreductase N-terminal" evidence="6">
    <location>
        <begin position="210"/>
        <end position="332"/>
    </location>
</feature>
<comment type="similarity">
    <text evidence="2">Belongs to the GMC oxidoreductase family.</text>
</comment>
<dbReference type="EMBL" id="QFFJ01000002">
    <property type="protein sequence ID" value="RBL89739.1"/>
    <property type="molecule type" value="Genomic_DNA"/>
</dbReference>
<dbReference type="Proteomes" id="UP000253410">
    <property type="component" value="Unassembled WGS sequence"/>
</dbReference>
<dbReference type="Gene3D" id="3.50.50.60">
    <property type="entry name" value="FAD/NAD(P)-binding domain"/>
    <property type="match status" value="2"/>
</dbReference>
<evidence type="ECO:0000313" key="8">
    <source>
        <dbReference type="EMBL" id="RBL89739.1"/>
    </source>
</evidence>
<dbReference type="OrthoDB" id="9798604at2"/>
<dbReference type="InterPro" id="IPR036188">
    <property type="entry name" value="FAD/NAD-bd_sf"/>
</dbReference>
<evidence type="ECO:0000259" key="7">
    <source>
        <dbReference type="Pfam" id="PF05199"/>
    </source>
</evidence>
<keyword evidence="5" id="KW-0560">Oxidoreductase</keyword>
<accession>A0A365XTR7</accession>
<dbReference type="PANTHER" id="PTHR42784:SF1">
    <property type="entry name" value="PYRANOSE 2-OXIDASE"/>
    <property type="match status" value="1"/>
</dbReference>
<dbReference type="InterPro" id="IPR007867">
    <property type="entry name" value="GMC_OxRtase_C"/>
</dbReference>